<evidence type="ECO:0000313" key="2">
    <source>
        <dbReference type="EMBL" id="PKU92159.1"/>
    </source>
</evidence>
<comment type="caution">
    <text evidence="2">The sequence shown here is derived from an EMBL/GenBank/DDBJ whole genome shotgun (WGS) entry which is preliminary data.</text>
</comment>
<gene>
    <name evidence="2" type="ORF">CQR46_0239</name>
</gene>
<proteinExistence type="predicted"/>
<feature type="compositionally biased region" description="Low complexity" evidence="1">
    <location>
        <begin position="24"/>
        <end position="41"/>
    </location>
</feature>
<dbReference type="EMBL" id="PCGZ01000002">
    <property type="protein sequence ID" value="PKU92159.1"/>
    <property type="molecule type" value="Genomic_DNA"/>
</dbReference>
<reference evidence="2 3" key="1">
    <citation type="submission" date="2017-10" db="EMBL/GenBank/DDBJ databases">
        <title>Bifidobacterium genomics.</title>
        <authorList>
            <person name="Lugli G.A."/>
            <person name="Milani C."/>
            <person name="Mancabelli L."/>
        </authorList>
    </citation>
    <scope>NUCLEOTIDE SEQUENCE [LARGE SCALE GENOMIC DNA]</scope>
    <source>
        <strain evidence="2 3">1524B</strain>
    </source>
</reference>
<dbReference type="Proteomes" id="UP000233730">
    <property type="component" value="Unassembled WGS sequence"/>
</dbReference>
<accession>A0A2N3QKE9</accession>
<dbReference type="AlphaFoldDB" id="A0A2N3QKE9"/>
<evidence type="ECO:0000256" key="1">
    <source>
        <dbReference type="SAM" id="MobiDB-lite"/>
    </source>
</evidence>
<evidence type="ECO:0000313" key="3">
    <source>
        <dbReference type="Proteomes" id="UP000233730"/>
    </source>
</evidence>
<name>A0A2N3QKE9_9BIFI</name>
<feature type="region of interest" description="Disordered" evidence="1">
    <location>
        <begin position="1"/>
        <end position="41"/>
    </location>
</feature>
<feature type="compositionally biased region" description="Basic and acidic residues" evidence="1">
    <location>
        <begin position="1"/>
        <end position="18"/>
    </location>
</feature>
<organism evidence="2 3">
    <name type="scientific">Bifidobacterium pseudolongum subsp. globosum</name>
    <dbReference type="NCBI Taxonomy" id="1690"/>
    <lineage>
        <taxon>Bacteria</taxon>
        <taxon>Bacillati</taxon>
        <taxon>Actinomycetota</taxon>
        <taxon>Actinomycetes</taxon>
        <taxon>Bifidobacteriales</taxon>
        <taxon>Bifidobacteriaceae</taxon>
        <taxon>Bifidobacterium</taxon>
    </lineage>
</organism>
<dbReference type="RefSeq" id="WP_180327484.1">
    <property type="nucleotide sequence ID" value="NZ_PCGZ01000002.1"/>
</dbReference>
<sequence>MARPSDQRHPHDAPHQQEADGSDSDTGSSKSDSGESSMELSDWLMEFFEIA</sequence>
<protein>
    <submittedName>
        <fullName evidence="2">Uncharacterized protein</fullName>
    </submittedName>
</protein>